<organism evidence="2 5">
    <name type="scientific">Medicago truncatula</name>
    <name type="common">Barrel medic</name>
    <name type="synonym">Medicago tribuloides</name>
    <dbReference type="NCBI Taxonomy" id="3880"/>
    <lineage>
        <taxon>Eukaryota</taxon>
        <taxon>Viridiplantae</taxon>
        <taxon>Streptophyta</taxon>
        <taxon>Embryophyta</taxon>
        <taxon>Tracheophyta</taxon>
        <taxon>Spermatophyta</taxon>
        <taxon>Magnoliopsida</taxon>
        <taxon>eudicotyledons</taxon>
        <taxon>Gunneridae</taxon>
        <taxon>Pentapetalae</taxon>
        <taxon>rosids</taxon>
        <taxon>fabids</taxon>
        <taxon>Fabales</taxon>
        <taxon>Fabaceae</taxon>
        <taxon>Papilionoideae</taxon>
        <taxon>50 kb inversion clade</taxon>
        <taxon>NPAAA clade</taxon>
        <taxon>Hologalegina</taxon>
        <taxon>IRL clade</taxon>
        <taxon>Trifolieae</taxon>
        <taxon>Medicago</taxon>
    </lineage>
</organism>
<dbReference type="EnsemblPlants" id="KEH16944">
    <property type="protein sequence ID" value="KEH16944"/>
    <property type="gene ID" value="MTR_0062s0020"/>
</dbReference>
<dbReference type="GO" id="GO:0005975">
    <property type="term" value="P:carbohydrate metabolic process"/>
    <property type="evidence" value="ECO:0007669"/>
    <property type="project" value="InterPro"/>
</dbReference>
<protein>
    <submittedName>
        <fullName evidence="2">Glycoside hydrolase family 18 protein</fullName>
    </submittedName>
    <submittedName>
        <fullName evidence="3">Putative chitinase</fullName>
        <ecNumber evidence="3">3.2.1.14</ecNumber>
    </submittedName>
</protein>
<accession>A0A072THB3</accession>
<dbReference type="SUPFAM" id="SSF51445">
    <property type="entry name" value="(Trans)glycosidases"/>
    <property type="match status" value="1"/>
</dbReference>
<dbReference type="InterPro" id="IPR001223">
    <property type="entry name" value="Glyco_hydro18_cat"/>
</dbReference>
<dbReference type="PANTHER" id="PTHR46476">
    <property type="entry name" value="CHITINASE 2-LIKE"/>
    <property type="match status" value="1"/>
</dbReference>
<dbReference type="Proteomes" id="UP000002051">
    <property type="component" value="Unassembled WGS sequence"/>
</dbReference>
<sequence length="300" mass="34414">MPKIFREYIGVKPYSKSLRDFPINIINSNISEFHFILGFASEEYDDKKRGTGVFKTTWNVEFFGPEDVKRLKENNKNVKVVISFGGCDEKTPFNPAEDNIWTEKAVASLKVIILRFKDQSGRSIIDGIDINYEHILTSVDKDRCRFAECLGQVITDLKKDRDLNINVVSIAPSEQNDSHYRKLYWENKDNINLVDYKLYNQTKIVQTSEEFVKLYSKIANDYSPEKFLPGISTDPGDTEPADKIIKMPREIFIAGCKHLMQYSTLPGIFLWNAHDSVVPPSGETKPFLLEDILQSLLLVT</sequence>
<dbReference type="AlphaFoldDB" id="A0A072THB3"/>
<dbReference type="HOGENOM" id="CLU_065258_1_0_1"/>
<proteinExistence type="predicted"/>
<dbReference type="Proteomes" id="UP000265566">
    <property type="component" value="Chromosome 2"/>
</dbReference>
<evidence type="ECO:0000259" key="1">
    <source>
        <dbReference type="PROSITE" id="PS51910"/>
    </source>
</evidence>
<reference evidence="2 5" key="2">
    <citation type="journal article" date="2014" name="BMC Genomics">
        <title>An improved genome release (version Mt4.0) for the model legume Medicago truncatula.</title>
        <authorList>
            <person name="Tang H."/>
            <person name="Krishnakumar V."/>
            <person name="Bidwell S."/>
            <person name="Rosen B."/>
            <person name="Chan A."/>
            <person name="Zhou S."/>
            <person name="Gentzbittel L."/>
            <person name="Childs K.L."/>
            <person name="Yandell M."/>
            <person name="Gundlach H."/>
            <person name="Mayer K.F."/>
            <person name="Schwartz D.C."/>
            <person name="Town C.D."/>
        </authorList>
    </citation>
    <scope>GENOME REANNOTATION</scope>
    <source>
        <strain evidence="2">A17</strain>
        <strain evidence="4 5">cv. Jemalong A17</strain>
    </source>
</reference>
<evidence type="ECO:0000313" key="4">
    <source>
        <dbReference type="EnsemblPlants" id="KEH16944"/>
    </source>
</evidence>
<dbReference type="Gramene" id="rna9175">
    <property type="protein sequence ID" value="RHN73373.1"/>
    <property type="gene ID" value="gene9175"/>
</dbReference>
<keyword evidence="2" id="KW-0378">Hydrolase</keyword>
<dbReference type="EMBL" id="KL402787">
    <property type="protein sequence ID" value="KEH16944.1"/>
    <property type="molecule type" value="Genomic_DNA"/>
</dbReference>
<dbReference type="Pfam" id="PF00704">
    <property type="entry name" value="Glyco_hydro_18"/>
    <property type="match status" value="1"/>
</dbReference>
<dbReference type="InterPro" id="IPR017853">
    <property type="entry name" value="GH"/>
</dbReference>
<dbReference type="PANTHER" id="PTHR46476:SF13">
    <property type="entry name" value="2, PUTATIVE, EXPRESSED-RELATED"/>
    <property type="match status" value="1"/>
</dbReference>
<name>A0A072THB3_MEDTR</name>
<dbReference type="Gene3D" id="3.20.20.80">
    <property type="entry name" value="Glycosidases"/>
    <property type="match status" value="1"/>
</dbReference>
<feature type="domain" description="GH18" evidence="1">
    <location>
        <begin position="3"/>
        <end position="300"/>
    </location>
</feature>
<dbReference type="KEGG" id="mtr:25480086"/>
<dbReference type="GO" id="GO:0008843">
    <property type="term" value="F:endochitinase activity"/>
    <property type="evidence" value="ECO:0007669"/>
    <property type="project" value="UniProtKB-EC"/>
</dbReference>
<reference evidence="3" key="5">
    <citation type="journal article" date="2018" name="Nat. Plants">
        <title>Whole-genome landscape of Medicago truncatula symbiotic genes.</title>
        <authorList>
            <person name="Pecrix Y."/>
            <person name="Gamas P."/>
            <person name="Carrere S."/>
        </authorList>
    </citation>
    <scope>NUCLEOTIDE SEQUENCE</scope>
    <source>
        <tissue evidence="3">Leaves</tissue>
    </source>
</reference>
<reference evidence="6" key="4">
    <citation type="journal article" date="2018" name="Nat. Plants">
        <title>Whole-genome landscape of Medicago truncatula symbiotic genes.</title>
        <authorList>
            <person name="Pecrix Y."/>
            <person name="Staton S.E."/>
            <person name="Sallet E."/>
            <person name="Lelandais-Briere C."/>
            <person name="Moreau S."/>
            <person name="Carrere S."/>
            <person name="Blein T."/>
            <person name="Jardinaud M.F."/>
            <person name="Latrasse D."/>
            <person name="Zouine M."/>
            <person name="Zahm M."/>
            <person name="Kreplak J."/>
            <person name="Mayjonade B."/>
            <person name="Satge C."/>
            <person name="Perez M."/>
            <person name="Cauet S."/>
            <person name="Marande W."/>
            <person name="Chantry-Darmon C."/>
            <person name="Lopez-Roques C."/>
            <person name="Bouchez O."/>
            <person name="Berard A."/>
            <person name="Debelle F."/>
            <person name="Munos S."/>
            <person name="Bendahmane A."/>
            <person name="Berges H."/>
            <person name="Niebel A."/>
            <person name="Buitink J."/>
            <person name="Frugier F."/>
            <person name="Benhamed M."/>
            <person name="Crespi M."/>
            <person name="Gouzy J."/>
            <person name="Gamas P."/>
        </authorList>
    </citation>
    <scope>NUCLEOTIDE SEQUENCE [LARGE SCALE GENOMIC DNA]</scope>
    <source>
        <strain evidence="6">cv. Jemalong A17</strain>
    </source>
</reference>
<gene>
    <name evidence="4" type="primary">25480086</name>
    <name evidence="2" type="ORF">MTR_0062s0020</name>
    <name evidence="3" type="ORF">MtrunA17_Chr2g0297731</name>
</gene>
<evidence type="ECO:0000313" key="6">
    <source>
        <dbReference type="Proteomes" id="UP000265566"/>
    </source>
</evidence>
<keyword evidence="3" id="KW-0326">Glycosidase</keyword>
<reference evidence="2 5" key="1">
    <citation type="journal article" date="2011" name="Nature">
        <title>The Medicago genome provides insight into the evolution of rhizobial symbioses.</title>
        <authorList>
            <person name="Young N.D."/>
            <person name="Debelle F."/>
            <person name="Oldroyd G.E."/>
            <person name="Geurts R."/>
            <person name="Cannon S.B."/>
            <person name="Udvardi M.K."/>
            <person name="Benedito V.A."/>
            <person name="Mayer K.F."/>
            <person name="Gouzy J."/>
            <person name="Schoof H."/>
            <person name="Van de Peer Y."/>
            <person name="Proost S."/>
            <person name="Cook D.R."/>
            <person name="Meyers B.C."/>
            <person name="Spannagl M."/>
            <person name="Cheung F."/>
            <person name="De Mita S."/>
            <person name="Krishnakumar V."/>
            <person name="Gundlach H."/>
            <person name="Zhou S."/>
            <person name="Mudge J."/>
            <person name="Bharti A.K."/>
            <person name="Murray J.D."/>
            <person name="Naoumkina M.A."/>
            <person name="Rosen B."/>
            <person name="Silverstein K.A."/>
            <person name="Tang H."/>
            <person name="Rombauts S."/>
            <person name="Zhao P.X."/>
            <person name="Zhou P."/>
            <person name="Barbe V."/>
            <person name="Bardou P."/>
            <person name="Bechner M."/>
            <person name="Bellec A."/>
            <person name="Berger A."/>
            <person name="Berges H."/>
            <person name="Bidwell S."/>
            <person name="Bisseling T."/>
            <person name="Choisne N."/>
            <person name="Couloux A."/>
            <person name="Denny R."/>
            <person name="Deshpande S."/>
            <person name="Dai X."/>
            <person name="Doyle J.J."/>
            <person name="Dudez A.M."/>
            <person name="Farmer A.D."/>
            <person name="Fouteau S."/>
            <person name="Franken C."/>
            <person name="Gibelin C."/>
            <person name="Gish J."/>
            <person name="Goldstein S."/>
            <person name="Gonzalez A.J."/>
            <person name="Green P.J."/>
            <person name="Hallab A."/>
            <person name="Hartog M."/>
            <person name="Hua A."/>
            <person name="Humphray S.J."/>
            <person name="Jeong D.H."/>
            <person name="Jing Y."/>
            <person name="Jocker A."/>
            <person name="Kenton S.M."/>
            <person name="Kim D.J."/>
            <person name="Klee K."/>
            <person name="Lai H."/>
            <person name="Lang C."/>
            <person name="Lin S."/>
            <person name="Macmil S.L."/>
            <person name="Magdelenat G."/>
            <person name="Matthews L."/>
            <person name="McCorrison J."/>
            <person name="Monaghan E.L."/>
            <person name="Mun J.H."/>
            <person name="Najar F.Z."/>
            <person name="Nicholson C."/>
            <person name="Noirot C."/>
            <person name="O'Bleness M."/>
            <person name="Paule C.R."/>
            <person name="Poulain J."/>
            <person name="Prion F."/>
            <person name="Qin B."/>
            <person name="Qu C."/>
            <person name="Retzel E.F."/>
            <person name="Riddle C."/>
            <person name="Sallet E."/>
            <person name="Samain S."/>
            <person name="Samson N."/>
            <person name="Sanders I."/>
            <person name="Saurat O."/>
            <person name="Scarpelli C."/>
            <person name="Schiex T."/>
            <person name="Segurens B."/>
            <person name="Severin A.J."/>
            <person name="Sherrier D.J."/>
            <person name="Shi R."/>
            <person name="Sims S."/>
            <person name="Singer S.R."/>
            <person name="Sinharoy S."/>
            <person name="Sterck L."/>
            <person name="Viollet A."/>
            <person name="Wang B.B."/>
            <person name="Wang K."/>
            <person name="Wang M."/>
            <person name="Wang X."/>
            <person name="Warfsmann J."/>
            <person name="Weissenbach J."/>
            <person name="White D.D."/>
            <person name="White J.D."/>
            <person name="Wiley G.B."/>
            <person name="Wincker P."/>
            <person name="Xing Y."/>
            <person name="Yang L."/>
            <person name="Yao Z."/>
            <person name="Ying F."/>
            <person name="Zhai J."/>
            <person name="Zhou L."/>
            <person name="Zuber A."/>
            <person name="Denarie J."/>
            <person name="Dixon R.A."/>
            <person name="May G.D."/>
            <person name="Schwartz D.C."/>
            <person name="Rogers J."/>
            <person name="Quetier F."/>
            <person name="Town C.D."/>
            <person name="Roe B.A."/>
        </authorList>
    </citation>
    <scope>NUCLEOTIDE SEQUENCE [LARGE SCALE GENOMIC DNA]</scope>
    <source>
        <strain evidence="2">A17</strain>
        <strain evidence="4 5">cv. Jemalong A17</strain>
    </source>
</reference>
<evidence type="ECO:0000313" key="2">
    <source>
        <dbReference type="EMBL" id="KEH16944.1"/>
    </source>
</evidence>
<dbReference type="STRING" id="3880.A0A072THB3"/>
<dbReference type="EMBL" id="PSQE01000002">
    <property type="protein sequence ID" value="RHN73373.1"/>
    <property type="molecule type" value="Genomic_DNA"/>
</dbReference>
<evidence type="ECO:0000313" key="5">
    <source>
        <dbReference type="Proteomes" id="UP000002051"/>
    </source>
</evidence>
<dbReference type="InterPro" id="IPR000677">
    <property type="entry name" value="Chitinase-like"/>
</dbReference>
<dbReference type="PROSITE" id="PS51910">
    <property type="entry name" value="GH18_2"/>
    <property type="match status" value="1"/>
</dbReference>
<dbReference type="OrthoDB" id="1395031at2759"/>
<evidence type="ECO:0000313" key="3">
    <source>
        <dbReference type="EMBL" id="RHN73373.1"/>
    </source>
</evidence>
<keyword evidence="5" id="KW-1185">Reference proteome</keyword>
<reference evidence="4" key="3">
    <citation type="submission" date="2015-06" db="UniProtKB">
        <authorList>
            <consortium name="EnsemblPlants"/>
        </authorList>
    </citation>
    <scope>IDENTIFICATION</scope>
    <source>
        <strain evidence="4">cv. Jemalong A17</strain>
    </source>
</reference>
<dbReference type="PRINTS" id="PR00551">
    <property type="entry name" value="2SGLOBULIN"/>
</dbReference>
<dbReference type="EC" id="3.2.1.14" evidence="3"/>